<dbReference type="RefSeq" id="XP_064653729.1">
    <property type="nucleotide sequence ID" value="XM_064808007.1"/>
</dbReference>
<dbReference type="Proteomes" id="UP001337655">
    <property type="component" value="Unassembled WGS sequence"/>
</dbReference>
<feature type="compositionally biased region" description="Polar residues" evidence="1">
    <location>
        <begin position="49"/>
        <end position="68"/>
    </location>
</feature>
<feature type="compositionally biased region" description="Basic residues" evidence="1">
    <location>
        <begin position="119"/>
        <end position="133"/>
    </location>
</feature>
<organism evidence="2 3">
    <name type="scientific">Saxophila tyrrhenica</name>
    <dbReference type="NCBI Taxonomy" id="1690608"/>
    <lineage>
        <taxon>Eukaryota</taxon>
        <taxon>Fungi</taxon>
        <taxon>Dikarya</taxon>
        <taxon>Ascomycota</taxon>
        <taxon>Pezizomycotina</taxon>
        <taxon>Dothideomycetes</taxon>
        <taxon>Dothideomycetidae</taxon>
        <taxon>Mycosphaerellales</taxon>
        <taxon>Extremaceae</taxon>
        <taxon>Saxophila</taxon>
    </lineage>
</organism>
<dbReference type="PANTHER" id="PTHR42085:SF1">
    <property type="entry name" value="F-BOX DOMAIN-CONTAINING PROTEIN"/>
    <property type="match status" value="1"/>
</dbReference>
<dbReference type="GeneID" id="89932115"/>
<accession>A0AAV9NUF5</accession>
<keyword evidence="3" id="KW-1185">Reference proteome</keyword>
<feature type="compositionally biased region" description="Polar residues" evidence="1">
    <location>
        <begin position="25"/>
        <end position="34"/>
    </location>
</feature>
<evidence type="ECO:0000313" key="3">
    <source>
        <dbReference type="Proteomes" id="UP001337655"/>
    </source>
</evidence>
<gene>
    <name evidence="2" type="ORF">LTR77_010790</name>
</gene>
<name>A0AAV9NUF5_9PEZI</name>
<dbReference type="AlphaFoldDB" id="A0AAV9NUF5"/>
<evidence type="ECO:0000256" key="1">
    <source>
        <dbReference type="SAM" id="MobiDB-lite"/>
    </source>
</evidence>
<sequence>MPSPIKSLIARIRRRRKSDMRSSSQQQNHTLNHDSPSTSSSEHGQSSSLTQQMEGLLLSTNPFSTSREPSAAAPAAYHFGTSQDFTFDFKPASPTEEWPGPPYDSNARFAPGVFDKPRSLRPRSKLRSPKRKLSQHDTANSPRVAKTPPAKPSAESKHRPTSRPIQYYGTPPRREQPLHLLTLPGEIRNQIYRLLTVRRDPLIACFKPIIRPHTSSSSSIVIKRFPREPLLALGCRQLRDEVLSTFYSRNRFVIRQTDNLDLKAHSLFWPSELKGWTPKWGMAGSLTQVEVVFNARLPGGGKGTSAFVLKRAGDGVVRFEHRTEVEEWCMCFDKRLLKTLRSEHGEMAGAKDLVLVVEALIQRRKECLEADESMVGTGNKFRPKGLECEACGKEVVRILENGL</sequence>
<dbReference type="InterPro" id="IPR038883">
    <property type="entry name" value="AN11006-like"/>
</dbReference>
<evidence type="ECO:0000313" key="2">
    <source>
        <dbReference type="EMBL" id="KAK5163204.1"/>
    </source>
</evidence>
<feature type="compositionally biased region" description="Low complexity" evidence="1">
    <location>
        <begin position="35"/>
        <end position="48"/>
    </location>
</feature>
<dbReference type="EMBL" id="JAVRRT010000027">
    <property type="protein sequence ID" value="KAK5163204.1"/>
    <property type="molecule type" value="Genomic_DNA"/>
</dbReference>
<proteinExistence type="predicted"/>
<comment type="caution">
    <text evidence="2">The sequence shown here is derived from an EMBL/GenBank/DDBJ whole genome shotgun (WGS) entry which is preliminary data.</text>
</comment>
<feature type="region of interest" description="Disordered" evidence="1">
    <location>
        <begin position="88"/>
        <end position="173"/>
    </location>
</feature>
<protein>
    <submittedName>
        <fullName evidence="2">Uncharacterized protein</fullName>
    </submittedName>
</protein>
<feature type="region of interest" description="Disordered" evidence="1">
    <location>
        <begin position="1"/>
        <end position="72"/>
    </location>
</feature>
<dbReference type="PANTHER" id="PTHR42085">
    <property type="entry name" value="F-BOX DOMAIN-CONTAINING PROTEIN"/>
    <property type="match status" value="1"/>
</dbReference>
<reference evidence="2 3" key="1">
    <citation type="submission" date="2023-08" db="EMBL/GenBank/DDBJ databases">
        <title>Black Yeasts Isolated from many extreme environments.</title>
        <authorList>
            <person name="Coleine C."/>
            <person name="Stajich J.E."/>
            <person name="Selbmann L."/>
        </authorList>
    </citation>
    <scope>NUCLEOTIDE SEQUENCE [LARGE SCALE GENOMIC DNA]</scope>
    <source>
        <strain evidence="2 3">CCFEE 5935</strain>
    </source>
</reference>